<evidence type="ECO:0000256" key="2">
    <source>
        <dbReference type="ARBA" id="ARBA00022723"/>
    </source>
</evidence>
<dbReference type="GO" id="GO:0008270">
    <property type="term" value="F:zinc ion binding"/>
    <property type="evidence" value="ECO:0007669"/>
    <property type="project" value="UniProtKB-KW"/>
</dbReference>
<keyword evidence="3" id="KW-0863">Zinc-finger</keyword>
<comment type="subcellular location">
    <subcellularLocation>
        <location evidence="1">Nucleus</location>
    </subcellularLocation>
</comment>
<dbReference type="PANTHER" id="PTHR46481:SF10">
    <property type="entry name" value="ZINC FINGER BED DOMAIN-CONTAINING PROTEIN 39"/>
    <property type="match status" value="1"/>
</dbReference>
<dbReference type="Proteomes" id="UP000250235">
    <property type="component" value="Unassembled WGS sequence"/>
</dbReference>
<evidence type="ECO:0008006" key="8">
    <source>
        <dbReference type="Google" id="ProtNLM"/>
    </source>
</evidence>
<protein>
    <recommendedName>
        <fullName evidence="8">Zinc finger BED domain-containing protein RICESLEEPER 2-like</fullName>
    </recommendedName>
</protein>
<dbReference type="AlphaFoldDB" id="A0A2Z7BKQ3"/>
<dbReference type="GO" id="GO:0005634">
    <property type="term" value="C:nucleus"/>
    <property type="evidence" value="ECO:0007669"/>
    <property type="project" value="UniProtKB-SubCell"/>
</dbReference>
<dbReference type="PANTHER" id="PTHR46481">
    <property type="entry name" value="ZINC FINGER BED DOMAIN-CONTAINING PROTEIN 4"/>
    <property type="match status" value="1"/>
</dbReference>
<sequence>IKKRLLSYRCFNDPHTAQNIFHLMFIILEEYGMTSKFFSISFDNASAKTCSIDELIRMFQPSICGKFFHIRCTCHIFNLCVQDDLKSLELYIKPIRSAIHYLWTHPQVKKQWGKFCKLNGMRVKRFARDVPTRWNSTYKLLLSTFEYKDLLCGIFGQVV</sequence>
<feature type="non-terminal residue" evidence="6">
    <location>
        <position position="1"/>
    </location>
</feature>
<evidence type="ECO:0000313" key="6">
    <source>
        <dbReference type="EMBL" id="KZV35079.1"/>
    </source>
</evidence>
<evidence type="ECO:0000313" key="7">
    <source>
        <dbReference type="Proteomes" id="UP000250235"/>
    </source>
</evidence>
<dbReference type="InterPro" id="IPR052035">
    <property type="entry name" value="ZnF_BED_domain_contain"/>
</dbReference>
<dbReference type="EMBL" id="KV005005">
    <property type="protein sequence ID" value="KZV35079.1"/>
    <property type="molecule type" value="Genomic_DNA"/>
</dbReference>
<dbReference type="SUPFAM" id="SSF53098">
    <property type="entry name" value="Ribonuclease H-like"/>
    <property type="match status" value="1"/>
</dbReference>
<proteinExistence type="predicted"/>
<keyword evidence="7" id="KW-1185">Reference proteome</keyword>
<accession>A0A2Z7BKQ3</accession>
<dbReference type="InterPro" id="IPR012337">
    <property type="entry name" value="RNaseH-like_sf"/>
</dbReference>
<evidence type="ECO:0000256" key="1">
    <source>
        <dbReference type="ARBA" id="ARBA00004123"/>
    </source>
</evidence>
<gene>
    <name evidence="6" type="ORF">F511_04384</name>
</gene>
<reference evidence="6 7" key="1">
    <citation type="journal article" date="2015" name="Proc. Natl. Acad. Sci. U.S.A.">
        <title>The resurrection genome of Boea hygrometrica: A blueprint for survival of dehydration.</title>
        <authorList>
            <person name="Xiao L."/>
            <person name="Yang G."/>
            <person name="Zhang L."/>
            <person name="Yang X."/>
            <person name="Zhao S."/>
            <person name="Ji Z."/>
            <person name="Zhou Q."/>
            <person name="Hu M."/>
            <person name="Wang Y."/>
            <person name="Chen M."/>
            <person name="Xu Y."/>
            <person name="Jin H."/>
            <person name="Xiao X."/>
            <person name="Hu G."/>
            <person name="Bao F."/>
            <person name="Hu Y."/>
            <person name="Wan P."/>
            <person name="Li L."/>
            <person name="Deng X."/>
            <person name="Kuang T."/>
            <person name="Xiang C."/>
            <person name="Zhu J.K."/>
            <person name="Oliver M.J."/>
            <person name="He Y."/>
        </authorList>
    </citation>
    <scope>NUCLEOTIDE SEQUENCE [LARGE SCALE GENOMIC DNA]</scope>
    <source>
        <strain evidence="7">cv. XS01</strain>
    </source>
</reference>
<keyword evidence="4" id="KW-0862">Zinc</keyword>
<evidence type="ECO:0000256" key="5">
    <source>
        <dbReference type="ARBA" id="ARBA00023242"/>
    </source>
</evidence>
<keyword evidence="2" id="KW-0479">Metal-binding</keyword>
<name>A0A2Z7BKQ3_9LAMI</name>
<organism evidence="6 7">
    <name type="scientific">Dorcoceras hygrometricum</name>
    <dbReference type="NCBI Taxonomy" id="472368"/>
    <lineage>
        <taxon>Eukaryota</taxon>
        <taxon>Viridiplantae</taxon>
        <taxon>Streptophyta</taxon>
        <taxon>Embryophyta</taxon>
        <taxon>Tracheophyta</taxon>
        <taxon>Spermatophyta</taxon>
        <taxon>Magnoliopsida</taxon>
        <taxon>eudicotyledons</taxon>
        <taxon>Gunneridae</taxon>
        <taxon>Pentapetalae</taxon>
        <taxon>asterids</taxon>
        <taxon>lamiids</taxon>
        <taxon>Lamiales</taxon>
        <taxon>Gesneriaceae</taxon>
        <taxon>Didymocarpoideae</taxon>
        <taxon>Trichosporeae</taxon>
        <taxon>Loxocarpinae</taxon>
        <taxon>Dorcoceras</taxon>
    </lineage>
</organism>
<evidence type="ECO:0000256" key="3">
    <source>
        <dbReference type="ARBA" id="ARBA00022771"/>
    </source>
</evidence>
<evidence type="ECO:0000256" key="4">
    <source>
        <dbReference type="ARBA" id="ARBA00022833"/>
    </source>
</evidence>
<keyword evidence="5" id="KW-0539">Nucleus</keyword>
<dbReference type="OrthoDB" id="3252425at2759"/>